<feature type="transmembrane region" description="Helical" evidence="2">
    <location>
        <begin position="81"/>
        <end position="99"/>
    </location>
</feature>
<keyword evidence="2" id="KW-0812">Transmembrane</keyword>
<evidence type="ECO:0000313" key="4">
    <source>
        <dbReference type="Proteomes" id="UP000822688"/>
    </source>
</evidence>
<feature type="transmembrane region" description="Helical" evidence="2">
    <location>
        <begin position="111"/>
        <end position="129"/>
    </location>
</feature>
<comment type="caution">
    <text evidence="3">The sequence shown here is derived from an EMBL/GenBank/DDBJ whole genome shotgun (WGS) entry which is preliminary data.</text>
</comment>
<dbReference type="Proteomes" id="UP000822688">
    <property type="component" value="Chromosome 3"/>
</dbReference>
<sequence length="239" mass="27056">MKRGDYCEVRGLESGTDSDPEVDAEDPDDSARVQREHMLELYSGDHPGLKLAYEDWERTYGLLERRVRRGTAVAGFVRKEVWHLVGVFVVVEGVLLATVTQAQLLTCENWWVCFYLAFLASAVIVIPLVHRITAYWTVCARIRTLVLGMEVLARRIDDMKTLGPFECTFDDKTDDVVMREVLKKPGVSPTILRMAAITIAFLTFVFLLMLGIQIRCEGSMAIPQRLQIFLKFSPISLAP</sequence>
<evidence type="ECO:0000313" key="3">
    <source>
        <dbReference type="EMBL" id="KAG0582721.1"/>
    </source>
</evidence>
<dbReference type="PANTHER" id="PTHR33287">
    <property type="entry name" value="OS03G0453550 PROTEIN"/>
    <property type="match status" value="1"/>
</dbReference>
<proteinExistence type="predicted"/>
<name>A0A8T0IIJ8_CERPU</name>
<reference evidence="3" key="1">
    <citation type="submission" date="2020-06" db="EMBL/GenBank/DDBJ databases">
        <title>WGS assembly of Ceratodon purpureus strain R40.</title>
        <authorList>
            <person name="Carey S.B."/>
            <person name="Jenkins J."/>
            <person name="Shu S."/>
            <person name="Lovell J.T."/>
            <person name="Sreedasyam A."/>
            <person name="Maumus F."/>
            <person name="Tiley G.P."/>
            <person name="Fernandez-Pozo N."/>
            <person name="Barry K."/>
            <person name="Chen C."/>
            <person name="Wang M."/>
            <person name="Lipzen A."/>
            <person name="Daum C."/>
            <person name="Saski C.A."/>
            <person name="Payton A.C."/>
            <person name="Mcbreen J.C."/>
            <person name="Conrad R.E."/>
            <person name="Kollar L.M."/>
            <person name="Olsson S."/>
            <person name="Huttunen S."/>
            <person name="Landis J.B."/>
            <person name="Wickett N.J."/>
            <person name="Johnson M.G."/>
            <person name="Rensing S.A."/>
            <person name="Grimwood J."/>
            <person name="Schmutz J."/>
            <person name="Mcdaniel S.F."/>
        </authorList>
    </citation>
    <scope>NUCLEOTIDE SEQUENCE</scope>
    <source>
        <strain evidence="3">R40</strain>
    </source>
</reference>
<evidence type="ECO:0000256" key="1">
    <source>
        <dbReference type="SAM" id="MobiDB-lite"/>
    </source>
</evidence>
<keyword evidence="2" id="KW-1133">Transmembrane helix</keyword>
<feature type="compositionally biased region" description="Acidic residues" evidence="1">
    <location>
        <begin position="16"/>
        <end position="28"/>
    </location>
</feature>
<evidence type="ECO:0000256" key="2">
    <source>
        <dbReference type="SAM" id="Phobius"/>
    </source>
</evidence>
<feature type="region of interest" description="Disordered" evidence="1">
    <location>
        <begin position="1"/>
        <end position="29"/>
    </location>
</feature>
<protein>
    <submittedName>
        <fullName evidence="3">Uncharacterized protein</fullName>
    </submittedName>
</protein>
<gene>
    <name evidence="3" type="ORF">KC19_3G080300</name>
</gene>
<feature type="compositionally biased region" description="Basic and acidic residues" evidence="1">
    <location>
        <begin position="1"/>
        <end position="11"/>
    </location>
</feature>
<dbReference type="AlphaFoldDB" id="A0A8T0IIJ8"/>
<dbReference type="PANTHER" id="PTHR33287:SF11">
    <property type="entry name" value="OS03G0778400 PROTEIN"/>
    <property type="match status" value="1"/>
</dbReference>
<feature type="transmembrane region" description="Helical" evidence="2">
    <location>
        <begin position="191"/>
        <end position="212"/>
    </location>
</feature>
<accession>A0A8T0IIJ8</accession>
<dbReference type="EMBL" id="CM026423">
    <property type="protein sequence ID" value="KAG0582721.1"/>
    <property type="molecule type" value="Genomic_DNA"/>
</dbReference>
<keyword evidence="4" id="KW-1185">Reference proteome</keyword>
<keyword evidence="2" id="KW-0472">Membrane</keyword>
<organism evidence="3 4">
    <name type="scientific">Ceratodon purpureus</name>
    <name type="common">Fire moss</name>
    <name type="synonym">Dicranum purpureum</name>
    <dbReference type="NCBI Taxonomy" id="3225"/>
    <lineage>
        <taxon>Eukaryota</taxon>
        <taxon>Viridiplantae</taxon>
        <taxon>Streptophyta</taxon>
        <taxon>Embryophyta</taxon>
        <taxon>Bryophyta</taxon>
        <taxon>Bryophytina</taxon>
        <taxon>Bryopsida</taxon>
        <taxon>Dicranidae</taxon>
        <taxon>Pseudoditrichales</taxon>
        <taxon>Ditrichaceae</taxon>
        <taxon>Ceratodon</taxon>
    </lineage>
</organism>